<evidence type="ECO:0008006" key="3">
    <source>
        <dbReference type="Google" id="ProtNLM"/>
    </source>
</evidence>
<dbReference type="Proteomes" id="UP000324222">
    <property type="component" value="Unassembled WGS sequence"/>
</dbReference>
<evidence type="ECO:0000313" key="2">
    <source>
        <dbReference type="Proteomes" id="UP000324222"/>
    </source>
</evidence>
<reference evidence="1 2" key="1">
    <citation type="submission" date="2019-05" db="EMBL/GenBank/DDBJ databases">
        <title>Another draft genome of Portunus trituberculatus and its Hox gene families provides insights of decapod evolution.</title>
        <authorList>
            <person name="Jeong J.-H."/>
            <person name="Song I."/>
            <person name="Kim S."/>
            <person name="Choi T."/>
            <person name="Kim D."/>
            <person name="Ryu S."/>
            <person name="Kim W."/>
        </authorList>
    </citation>
    <scope>NUCLEOTIDE SEQUENCE [LARGE SCALE GENOMIC DNA]</scope>
    <source>
        <tissue evidence="1">Muscle</tissue>
    </source>
</reference>
<keyword evidence="2" id="KW-1185">Reference proteome</keyword>
<name>A0A5B7IU24_PORTR</name>
<gene>
    <name evidence="1" type="ORF">E2C01_083118</name>
</gene>
<comment type="caution">
    <text evidence="1">The sequence shown here is derived from an EMBL/GenBank/DDBJ whole genome shotgun (WGS) entry which is preliminary data.</text>
</comment>
<evidence type="ECO:0000313" key="1">
    <source>
        <dbReference type="EMBL" id="MPC88220.1"/>
    </source>
</evidence>
<sequence length="51" mass="6426">MQMIHSDEWPAYSKLYAMGYHSTVNHQRHMWIQRQEHTFRQLSHRGWMLKR</sequence>
<dbReference type="AlphaFoldDB" id="A0A5B7IU24"/>
<accession>A0A5B7IU24</accession>
<dbReference type="EMBL" id="VSRR010077074">
    <property type="protein sequence ID" value="MPC88220.1"/>
    <property type="molecule type" value="Genomic_DNA"/>
</dbReference>
<organism evidence="1 2">
    <name type="scientific">Portunus trituberculatus</name>
    <name type="common">Swimming crab</name>
    <name type="synonym">Neptunus trituberculatus</name>
    <dbReference type="NCBI Taxonomy" id="210409"/>
    <lineage>
        <taxon>Eukaryota</taxon>
        <taxon>Metazoa</taxon>
        <taxon>Ecdysozoa</taxon>
        <taxon>Arthropoda</taxon>
        <taxon>Crustacea</taxon>
        <taxon>Multicrustacea</taxon>
        <taxon>Malacostraca</taxon>
        <taxon>Eumalacostraca</taxon>
        <taxon>Eucarida</taxon>
        <taxon>Decapoda</taxon>
        <taxon>Pleocyemata</taxon>
        <taxon>Brachyura</taxon>
        <taxon>Eubrachyura</taxon>
        <taxon>Portunoidea</taxon>
        <taxon>Portunidae</taxon>
        <taxon>Portuninae</taxon>
        <taxon>Portunus</taxon>
    </lineage>
</organism>
<protein>
    <recommendedName>
        <fullName evidence="3">ISXO2-like transposase domain-containing protein</fullName>
    </recommendedName>
</protein>
<proteinExistence type="predicted"/>